<sequence>MTPKADRFDPIKELARRNIPIAWVKEGSCKATLHKDEGVLLVRTGLTTEQFTEAVAHVLAREETRDDATAARLAAERLLPLDLLAVGLAINDGGINATAIDLGVSTTTIRRRMDNLDGRDHAHLTAAMAAVKRQRFPGGTMYALAAVQPTTA</sequence>
<accession>A0A8J3YUI5</accession>
<protein>
    <submittedName>
        <fullName evidence="1">Uncharacterized protein</fullName>
    </submittedName>
</protein>
<evidence type="ECO:0000313" key="1">
    <source>
        <dbReference type="EMBL" id="GIJ50003.1"/>
    </source>
</evidence>
<organism evidence="1 2">
    <name type="scientific">Virgisporangium aliadipatigenens</name>
    <dbReference type="NCBI Taxonomy" id="741659"/>
    <lineage>
        <taxon>Bacteria</taxon>
        <taxon>Bacillati</taxon>
        <taxon>Actinomycetota</taxon>
        <taxon>Actinomycetes</taxon>
        <taxon>Micromonosporales</taxon>
        <taxon>Micromonosporaceae</taxon>
        <taxon>Virgisporangium</taxon>
    </lineage>
</organism>
<reference evidence="1" key="1">
    <citation type="submission" date="2021-01" db="EMBL/GenBank/DDBJ databases">
        <title>Whole genome shotgun sequence of Virgisporangium aliadipatigenens NBRC 105644.</title>
        <authorList>
            <person name="Komaki H."/>
            <person name="Tamura T."/>
        </authorList>
    </citation>
    <scope>NUCLEOTIDE SEQUENCE</scope>
    <source>
        <strain evidence="1">NBRC 105644</strain>
    </source>
</reference>
<name>A0A8J3YUI5_9ACTN</name>
<dbReference type="AlphaFoldDB" id="A0A8J3YUI5"/>
<dbReference type="RefSeq" id="WP_203903453.1">
    <property type="nucleotide sequence ID" value="NZ_BOPF01000032.1"/>
</dbReference>
<dbReference type="EMBL" id="BOPF01000032">
    <property type="protein sequence ID" value="GIJ50003.1"/>
    <property type="molecule type" value="Genomic_DNA"/>
</dbReference>
<evidence type="ECO:0000313" key="2">
    <source>
        <dbReference type="Proteomes" id="UP000619260"/>
    </source>
</evidence>
<gene>
    <name evidence="1" type="ORF">Val02_68890</name>
</gene>
<proteinExistence type="predicted"/>
<keyword evidence="2" id="KW-1185">Reference proteome</keyword>
<dbReference type="Proteomes" id="UP000619260">
    <property type="component" value="Unassembled WGS sequence"/>
</dbReference>
<comment type="caution">
    <text evidence="1">The sequence shown here is derived from an EMBL/GenBank/DDBJ whole genome shotgun (WGS) entry which is preliminary data.</text>
</comment>